<evidence type="ECO:0000313" key="10">
    <source>
        <dbReference type="Proteomes" id="UP001165122"/>
    </source>
</evidence>
<evidence type="ECO:0000256" key="1">
    <source>
        <dbReference type="ARBA" id="ARBA00004141"/>
    </source>
</evidence>
<evidence type="ECO:0000256" key="7">
    <source>
        <dbReference type="SAM" id="SignalP"/>
    </source>
</evidence>
<feature type="transmembrane region" description="Helical" evidence="6">
    <location>
        <begin position="105"/>
        <end position="126"/>
    </location>
</feature>
<comment type="subcellular location">
    <subcellularLocation>
        <location evidence="1">Membrane</location>
        <topology evidence="1">Multi-pass membrane protein</topology>
    </subcellularLocation>
</comment>
<evidence type="ECO:0000256" key="5">
    <source>
        <dbReference type="SAM" id="MobiDB-lite"/>
    </source>
</evidence>
<accession>A0A9W7A096</accession>
<feature type="chain" id="PRO_5040907855" description="Amino acid transporter transmembrane domain-containing protein" evidence="7">
    <location>
        <begin position="21"/>
        <end position="489"/>
    </location>
</feature>
<dbReference type="GO" id="GO:0015179">
    <property type="term" value="F:L-amino acid transmembrane transporter activity"/>
    <property type="evidence" value="ECO:0007669"/>
    <property type="project" value="TreeGrafter"/>
</dbReference>
<feature type="transmembrane region" description="Helical" evidence="6">
    <location>
        <begin position="364"/>
        <end position="384"/>
    </location>
</feature>
<evidence type="ECO:0000256" key="4">
    <source>
        <dbReference type="ARBA" id="ARBA00023136"/>
    </source>
</evidence>
<protein>
    <recommendedName>
        <fullName evidence="8">Amino acid transporter transmembrane domain-containing protein</fullName>
    </recommendedName>
</protein>
<dbReference type="AlphaFoldDB" id="A0A9W7A096"/>
<keyword evidence="2 6" id="KW-0812">Transmembrane</keyword>
<dbReference type="Pfam" id="PF01490">
    <property type="entry name" value="Aa_trans"/>
    <property type="match status" value="1"/>
</dbReference>
<dbReference type="GO" id="GO:0016020">
    <property type="term" value="C:membrane"/>
    <property type="evidence" value="ECO:0007669"/>
    <property type="project" value="UniProtKB-SubCell"/>
</dbReference>
<organism evidence="9 10">
    <name type="scientific">Triparma laevis f. longispina</name>
    <dbReference type="NCBI Taxonomy" id="1714387"/>
    <lineage>
        <taxon>Eukaryota</taxon>
        <taxon>Sar</taxon>
        <taxon>Stramenopiles</taxon>
        <taxon>Ochrophyta</taxon>
        <taxon>Bolidophyceae</taxon>
        <taxon>Parmales</taxon>
        <taxon>Triparmaceae</taxon>
        <taxon>Triparma</taxon>
    </lineage>
</organism>
<evidence type="ECO:0000256" key="6">
    <source>
        <dbReference type="SAM" id="Phobius"/>
    </source>
</evidence>
<keyword evidence="3 6" id="KW-1133">Transmembrane helix</keyword>
<gene>
    <name evidence="9" type="ORF">TrLO_g7879</name>
</gene>
<evidence type="ECO:0000256" key="2">
    <source>
        <dbReference type="ARBA" id="ARBA00022692"/>
    </source>
</evidence>
<proteinExistence type="predicted"/>
<evidence type="ECO:0000259" key="8">
    <source>
        <dbReference type="Pfam" id="PF01490"/>
    </source>
</evidence>
<sequence length="489" mass="51755">MKLPLLTVATLALTLTLGSSRQPVPSLPTQAIKKLDAARKDAKHHPPSMPPRPFPSDVERFLKLPRGGSSDHAMTPLISFCNLLADLCPHGMLPLAYGLMSTPGSTGACSAALILAAFGVLGWYGLGSMGRAKEIGGGDGDSLSSVHCSIGFKPSKLPTLMPLFLTLGCCLFYSAFLGDIFTPLLSLLLPSLSLSRTAVLVTLAIVPLAPLCLLDDLSSLQVSSFAGLGGIFYTICFIGYRAITGGYRPGGEFHSQMLDLGPSASHLLYAEPPLTPLFKISKGTLTLMNMACVAFACHYNGVKYYVELKDRTVNKYSKIMGLGNLTVLMVFFCMMFFGASAFGGASQPLILNNFHPTADLGASFARGLVGCAIISGYPLMFTGLKSAVHDLLKIESSPKFTKDCISLAMLAAITVTATFVTEHELGPLLGVVGALFGSAVVYIIPAMWNLRVAEQMPFFKGERTANVLLGLGGCALAVLGTWVSLTEGH</sequence>
<dbReference type="OrthoDB" id="28208at2759"/>
<dbReference type="PANTHER" id="PTHR22950:SF652">
    <property type="entry name" value="TRANSMEMBRANE AMINO ACID TRANSPORTER FAMILY PROTEIN"/>
    <property type="match status" value="1"/>
</dbReference>
<feature type="transmembrane region" description="Helical" evidence="6">
    <location>
        <begin position="322"/>
        <end position="344"/>
    </location>
</feature>
<evidence type="ECO:0000256" key="3">
    <source>
        <dbReference type="ARBA" id="ARBA00022989"/>
    </source>
</evidence>
<feature type="transmembrane region" description="Helical" evidence="6">
    <location>
        <begin position="283"/>
        <end position="302"/>
    </location>
</feature>
<reference evidence="10" key="1">
    <citation type="journal article" date="2023" name="Commun. Biol.">
        <title>Genome analysis of Parmales, the sister group of diatoms, reveals the evolutionary specialization of diatoms from phago-mixotrophs to photoautotrophs.</title>
        <authorList>
            <person name="Ban H."/>
            <person name="Sato S."/>
            <person name="Yoshikawa S."/>
            <person name="Yamada K."/>
            <person name="Nakamura Y."/>
            <person name="Ichinomiya M."/>
            <person name="Sato N."/>
            <person name="Blanc-Mathieu R."/>
            <person name="Endo H."/>
            <person name="Kuwata A."/>
            <person name="Ogata H."/>
        </authorList>
    </citation>
    <scope>NUCLEOTIDE SEQUENCE [LARGE SCALE GENOMIC DNA]</scope>
    <source>
        <strain evidence="10">NIES 3700</strain>
    </source>
</reference>
<feature type="transmembrane region" description="Helical" evidence="6">
    <location>
        <begin position="225"/>
        <end position="243"/>
    </location>
</feature>
<dbReference type="Proteomes" id="UP001165122">
    <property type="component" value="Unassembled WGS sequence"/>
</dbReference>
<feature type="transmembrane region" description="Helical" evidence="6">
    <location>
        <begin position="427"/>
        <end position="444"/>
    </location>
</feature>
<dbReference type="EMBL" id="BRXW01000500">
    <property type="protein sequence ID" value="GMH60562.1"/>
    <property type="molecule type" value="Genomic_DNA"/>
</dbReference>
<keyword evidence="7" id="KW-0732">Signal</keyword>
<feature type="transmembrane region" description="Helical" evidence="6">
    <location>
        <begin position="194"/>
        <end position="213"/>
    </location>
</feature>
<feature type="transmembrane region" description="Helical" evidence="6">
    <location>
        <begin position="163"/>
        <end position="188"/>
    </location>
</feature>
<feature type="transmembrane region" description="Helical" evidence="6">
    <location>
        <begin position="404"/>
        <end position="421"/>
    </location>
</feature>
<keyword evidence="10" id="KW-1185">Reference proteome</keyword>
<evidence type="ECO:0000313" key="9">
    <source>
        <dbReference type="EMBL" id="GMH60562.1"/>
    </source>
</evidence>
<feature type="signal peptide" evidence="7">
    <location>
        <begin position="1"/>
        <end position="20"/>
    </location>
</feature>
<dbReference type="PANTHER" id="PTHR22950">
    <property type="entry name" value="AMINO ACID TRANSPORTER"/>
    <property type="match status" value="1"/>
</dbReference>
<dbReference type="InterPro" id="IPR013057">
    <property type="entry name" value="AA_transpt_TM"/>
</dbReference>
<keyword evidence="4 6" id="KW-0472">Membrane</keyword>
<comment type="caution">
    <text evidence="9">The sequence shown here is derived from an EMBL/GenBank/DDBJ whole genome shotgun (WGS) entry which is preliminary data.</text>
</comment>
<feature type="region of interest" description="Disordered" evidence="5">
    <location>
        <begin position="36"/>
        <end position="56"/>
    </location>
</feature>
<feature type="transmembrane region" description="Helical" evidence="6">
    <location>
        <begin position="465"/>
        <end position="485"/>
    </location>
</feature>
<feature type="domain" description="Amino acid transporter transmembrane" evidence="8">
    <location>
        <begin position="75"/>
        <end position="483"/>
    </location>
</feature>
<name>A0A9W7A096_9STRA</name>